<dbReference type="GO" id="GO:0003676">
    <property type="term" value="F:nucleic acid binding"/>
    <property type="evidence" value="ECO:0007669"/>
    <property type="project" value="InterPro"/>
</dbReference>
<sequence length="278" mass="32049">MKNIVVIYHGDCTDGFSSAWSAWKKFGNKADYIGIEPGDKPISRLKDKEIYMVDVVYPAQYLKKLVKENKKVVAIDHHFSNQKAFNLISNGLFDLNHSGAVLSWKYFHPKTEIPKFLKHVEDMDLWKFKLPKTKEIIAYLNVVEFGFKNWDKIYKDVEDKKKYREYIKDGHLLLKYEDIIINKIVDNKAELVNFFGYKVYAVNSPVFHSQIGNIFSKKLPPLGIVWAQDKGGRVHISLRSDGKIDVSKIAAKFRGGGHKASAAFYVENCSKLPWKKIN</sequence>
<dbReference type="PANTHER" id="PTHR46922">
    <property type="entry name" value="DHHA1 DOMAIN PROTEIN"/>
    <property type="match status" value="1"/>
</dbReference>
<gene>
    <name evidence="2" type="ORF">A3B86_03645</name>
</gene>
<proteinExistence type="predicted"/>
<evidence type="ECO:0000259" key="1">
    <source>
        <dbReference type="Pfam" id="PF02272"/>
    </source>
</evidence>
<dbReference type="Proteomes" id="UP000176834">
    <property type="component" value="Unassembled WGS sequence"/>
</dbReference>
<evidence type="ECO:0000313" key="2">
    <source>
        <dbReference type="EMBL" id="OGN06186.1"/>
    </source>
</evidence>
<comment type="caution">
    <text evidence="2">The sequence shown here is derived from an EMBL/GenBank/DDBJ whole genome shotgun (WGS) entry which is preliminary data.</text>
</comment>
<reference evidence="2 3" key="1">
    <citation type="journal article" date="2016" name="Nat. Commun.">
        <title>Thousands of microbial genomes shed light on interconnected biogeochemical processes in an aquifer system.</title>
        <authorList>
            <person name="Anantharaman K."/>
            <person name="Brown C.T."/>
            <person name="Hug L.A."/>
            <person name="Sharon I."/>
            <person name="Castelle C.J."/>
            <person name="Probst A.J."/>
            <person name="Thomas B.C."/>
            <person name="Singh A."/>
            <person name="Wilkins M.J."/>
            <person name="Karaoz U."/>
            <person name="Brodie E.L."/>
            <person name="Williams K.H."/>
            <person name="Hubbard S.S."/>
            <person name="Banfield J.F."/>
        </authorList>
    </citation>
    <scope>NUCLEOTIDE SEQUENCE [LARGE SCALE GENOMIC DNA]</scope>
</reference>
<evidence type="ECO:0000313" key="3">
    <source>
        <dbReference type="Proteomes" id="UP000176834"/>
    </source>
</evidence>
<dbReference type="InterPro" id="IPR038763">
    <property type="entry name" value="DHH_sf"/>
</dbReference>
<dbReference type="SUPFAM" id="SSF64182">
    <property type="entry name" value="DHH phosphoesterases"/>
    <property type="match status" value="1"/>
</dbReference>
<dbReference type="AlphaFoldDB" id="A0A1F8F1R9"/>
<organism evidence="2 3">
    <name type="scientific">Candidatus Yanofskybacteria bacterium RIFCSPHIGHO2_02_FULL_38_22b</name>
    <dbReference type="NCBI Taxonomy" id="1802673"/>
    <lineage>
        <taxon>Bacteria</taxon>
        <taxon>Candidatus Yanofskyibacteriota</taxon>
    </lineage>
</organism>
<dbReference type="Pfam" id="PF02272">
    <property type="entry name" value="DHHA1"/>
    <property type="match status" value="1"/>
</dbReference>
<dbReference type="InterPro" id="IPR003156">
    <property type="entry name" value="DHHA1_dom"/>
</dbReference>
<feature type="domain" description="DHHA1" evidence="1">
    <location>
        <begin position="222"/>
        <end position="271"/>
    </location>
</feature>
<dbReference type="EMBL" id="MGJN01000020">
    <property type="protein sequence ID" value="OGN06186.1"/>
    <property type="molecule type" value="Genomic_DNA"/>
</dbReference>
<dbReference type="Gene3D" id="3.10.310.30">
    <property type="match status" value="1"/>
</dbReference>
<dbReference type="PANTHER" id="PTHR46922:SF4">
    <property type="entry name" value="DHHA1 DOMAIN PROTEIN"/>
    <property type="match status" value="1"/>
</dbReference>
<name>A0A1F8F1R9_9BACT</name>
<accession>A0A1F8F1R9</accession>
<protein>
    <recommendedName>
        <fullName evidence="1">DHHA1 domain-containing protein</fullName>
    </recommendedName>
</protein>